<evidence type="ECO:0008006" key="5">
    <source>
        <dbReference type="Google" id="ProtNLM"/>
    </source>
</evidence>
<dbReference type="InterPro" id="IPR036322">
    <property type="entry name" value="WD40_repeat_dom_sf"/>
</dbReference>
<dbReference type="PANTHER" id="PTHR19847:SF7">
    <property type="entry name" value="DDB1- AND CUL4-ASSOCIATED FACTOR 11"/>
    <property type="match status" value="1"/>
</dbReference>
<evidence type="ECO:0000313" key="3">
    <source>
        <dbReference type="EMBL" id="KAJ3645952.1"/>
    </source>
</evidence>
<feature type="compositionally biased region" description="Basic residues" evidence="2">
    <location>
        <begin position="189"/>
        <end position="203"/>
    </location>
</feature>
<dbReference type="PANTHER" id="PTHR19847">
    <property type="entry name" value="DDB1- AND CUL4-ASSOCIATED FACTOR 11"/>
    <property type="match status" value="1"/>
</dbReference>
<dbReference type="SUPFAM" id="SSF48557">
    <property type="entry name" value="L-aspartase-like"/>
    <property type="match status" value="1"/>
</dbReference>
<evidence type="ECO:0000313" key="4">
    <source>
        <dbReference type="Proteomes" id="UP001168821"/>
    </source>
</evidence>
<dbReference type="EMBL" id="JALNTZ010000007">
    <property type="protein sequence ID" value="KAJ3645952.1"/>
    <property type="molecule type" value="Genomic_DNA"/>
</dbReference>
<evidence type="ECO:0000256" key="2">
    <source>
        <dbReference type="SAM" id="MobiDB-lite"/>
    </source>
</evidence>
<proteinExistence type="predicted"/>
<dbReference type="PROSITE" id="PS50082">
    <property type="entry name" value="WD_REPEATS_2"/>
    <property type="match status" value="1"/>
</dbReference>
<dbReference type="GO" id="GO:0043161">
    <property type="term" value="P:proteasome-mediated ubiquitin-dependent protein catabolic process"/>
    <property type="evidence" value="ECO:0007669"/>
    <property type="project" value="TreeGrafter"/>
</dbReference>
<dbReference type="Gene3D" id="1.10.275.60">
    <property type="match status" value="1"/>
</dbReference>
<dbReference type="InterPro" id="IPR008948">
    <property type="entry name" value="L-Aspartase-like"/>
</dbReference>
<feature type="region of interest" description="Disordered" evidence="2">
    <location>
        <begin position="158"/>
        <end position="203"/>
    </location>
</feature>
<dbReference type="InterPro" id="IPR001680">
    <property type="entry name" value="WD40_rpt"/>
</dbReference>
<dbReference type="GO" id="GO:0003824">
    <property type="term" value="F:catalytic activity"/>
    <property type="evidence" value="ECO:0007669"/>
    <property type="project" value="InterPro"/>
</dbReference>
<keyword evidence="4" id="KW-1185">Reference proteome</keyword>
<comment type="caution">
    <text evidence="3">The sequence shown here is derived from an EMBL/GenBank/DDBJ whole genome shotgun (WGS) entry which is preliminary data.</text>
</comment>
<gene>
    <name evidence="3" type="ORF">Zmor_023569</name>
</gene>
<dbReference type="SUPFAM" id="SSF50978">
    <property type="entry name" value="WD40 repeat-like"/>
    <property type="match status" value="1"/>
</dbReference>
<keyword evidence="1" id="KW-0853">WD repeat</keyword>
<name>A0AA38M834_9CUCU</name>
<feature type="repeat" description="WD" evidence="1">
    <location>
        <begin position="123"/>
        <end position="164"/>
    </location>
</feature>
<dbReference type="SMART" id="SM00320">
    <property type="entry name" value="WD40"/>
    <property type="match status" value="2"/>
</dbReference>
<dbReference type="Proteomes" id="UP001168821">
    <property type="component" value="Unassembled WGS sequence"/>
</dbReference>
<protein>
    <recommendedName>
        <fullName evidence="5">DDB1-and CUL4-associated factor 11</fullName>
    </recommendedName>
</protein>
<dbReference type="Gene3D" id="2.130.10.10">
    <property type="entry name" value="YVTN repeat-like/Quinoprotein amine dehydrogenase"/>
    <property type="match status" value="1"/>
</dbReference>
<dbReference type="Gene3D" id="1.20.200.10">
    <property type="entry name" value="Fumarase/aspartase (Central domain)"/>
    <property type="match status" value="1"/>
</dbReference>
<feature type="compositionally biased region" description="Basic and acidic residues" evidence="2">
    <location>
        <begin position="158"/>
        <end position="171"/>
    </location>
</feature>
<accession>A0AA38M834</accession>
<sequence>MQNNVNDINFEECAAEEKITRHDVMAHVHVFAKQCPKAAPIIHLGATSCFVGDNTDLIVIRDGLNLLLPRVAVVIDNLAHFADRYKCRFSPLETTGQRYIYTGSGTGDMIIYDSLTGKVEEFVHGHKACVRDVYWHPYRNEIITTSWDGRIGRWTYRDKTSARDNEPERRSQNSTNGPKFQPPQTPLRRSSRIASKKRSTRAD</sequence>
<dbReference type="InterPro" id="IPR015943">
    <property type="entry name" value="WD40/YVTN_repeat-like_dom_sf"/>
</dbReference>
<evidence type="ECO:0000256" key="1">
    <source>
        <dbReference type="PROSITE-ProRule" id="PRU00221"/>
    </source>
</evidence>
<reference evidence="3" key="1">
    <citation type="journal article" date="2023" name="G3 (Bethesda)">
        <title>Whole genome assemblies of Zophobas morio and Tenebrio molitor.</title>
        <authorList>
            <person name="Kaur S."/>
            <person name="Stinson S.A."/>
            <person name="diCenzo G.C."/>
        </authorList>
    </citation>
    <scope>NUCLEOTIDE SEQUENCE</scope>
    <source>
        <strain evidence="3">QUZm001</strain>
    </source>
</reference>
<dbReference type="InterPro" id="IPR051859">
    <property type="entry name" value="DCAF"/>
</dbReference>
<dbReference type="GO" id="GO:0080008">
    <property type="term" value="C:Cul4-RING E3 ubiquitin ligase complex"/>
    <property type="evidence" value="ECO:0007669"/>
    <property type="project" value="TreeGrafter"/>
</dbReference>
<dbReference type="AlphaFoldDB" id="A0AA38M834"/>
<organism evidence="3 4">
    <name type="scientific">Zophobas morio</name>
    <dbReference type="NCBI Taxonomy" id="2755281"/>
    <lineage>
        <taxon>Eukaryota</taxon>
        <taxon>Metazoa</taxon>
        <taxon>Ecdysozoa</taxon>
        <taxon>Arthropoda</taxon>
        <taxon>Hexapoda</taxon>
        <taxon>Insecta</taxon>
        <taxon>Pterygota</taxon>
        <taxon>Neoptera</taxon>
        <taxon>Endopterygota</taxon>
        <taxon>Coleoptera</taxon>
        <taxon>Polyphaga</taxon>
        <taxon>Cucujiformia</taxon>
        <taxon>Tenebrionidae</taxon>
        <taxon>Zophobas</taxon>
    </lineage>
</organism>